<name>A0ABS0AXS8_9GAMM</name>
<feature type="transmembrane region" description="Helical" evidence="1">
    <location>
        <begin position="12"/>
        <end position="30"/>
    </location>
</feature>
<keyword evidence="1" id="KW-0472">Membrane</keyword>
<accession>A0ABS0AXS8</accession>
<gene>
    <name evidence="2" type="ORF">Y5W_03696</name>
</gene>
<dbReference type="RefSeq" id="WP_194866366.1">
    <property type="nucleotide sequence ID" value="NZ_ARXX01000100.1"/>
</dbReference>
<proteinExistence type="predicted"/>
<keyword evidence="3" id="KW-1185">Reference proteome</keyword>
<dbReference type="EMBL" id="ARXX01000100">
    <property type="protein sequence ID" value="MBF5058402.1"/>
    <property type="molecule type" value="Genomic_DNA"/>
</dbReference>
<keyword evidence="1" id="KW-0812">Transmembrane</keyword>
<comment type="caution">
    <text evidence="2">The sequence shown here is derived from an EMBL/GenBank/DDBJ whole genome shotgun (WGS) entry which is preliminary data.</text>
</comment>
<evidence type="ECO:0008006" key="4">
    <source>
        <dbReference type="Google" id="ProtNLM"/>
    </source>
</evidence>
<keyword evidence="1" id="KW-1133">Transmembrane helix</keyword>
<protein>
    <recommendedName>
        <fullName evidence="4">DUF2489 domain-containing protein</fullName>
    </recommendedName>
</protein>
<dbReference type="Proteomes" id="UP000662703">
    <property type="component" value="Unassembled WGS sequence"/>
</dbReference>
<evidence type="ECO:0000256" key="1">
    <source>
        <dbReference type="SAM" id="Phobius"/>
    </source>
</evidence>
<evidence type="ECO:0000313" key="3">
    <source>
        <dbReference type="Proteomes" id="UP000662703"/>
    </source>
</evidence>
<evidence type="ECO:0000313" key="2">
    <source>
        <dbReference type="EMBL" id="MBF5058402.1"/>
    </source>
</evidence>
<reference evidence="2 3" key="1">
    <citation type="submission" date="2012-09" db="EMBL/GenBank/DDBJ databases">
        <title>Genome Sequence of alkane-degrading Bacterium Alcanivorax sp. 521-1.</title>
        <authorList>
            <person name="Lai Q."/>
            <person name="Shao Z."/>
        </authorList>
    </citation>
    <scope>NUCLEOTIDE SEQUENCE [LARGE SCALE GENOMIC DNA]</scope>
    <source>
        <strain evidence="2 3">521-1</strain>
    </source>
</reference>
<organism evidence="2 3">
    <name type="scientific">Alloalcanivorax profundimaris</name>
    <dbReference type="NCBI Taxonomy" id="2735259"/>
    <lineage>
        <taxon>Bacteria</taxon>
        <taxon>Pseudomonadati</taxon>
        <taxon>Pseudomonadota</taxon>
        <taxon>Gammaproteobacteria</taxon>
        <taxon>Oceanospirillales</taxon>
        <taxon>Alcanivoracaceae</taxon>
        <taxon>Alloalcanivorax</taxon>
    </lineage>
</organism>
<sequence length="156" mass="18207">MFLEDLMPVTELFSALAVPVIGFLGVYIAWKQWKTAAYRHRMDLFDKRFEIYEATIDFILSIRGGGQVSDKCLAVFKEKTLPVRFLFNDEVADYIAEIRSQALDAQTFSQEAEGMDAGPEKIEIQRKSSEARKWLYHQLDEEELNKRFRKFLDLGR</sequence>